<gene>
    <name evidence="2" type="ORF">MGYG_08946</name>
</gene>
<dbReference type="RefSeq" id="XP_003177642.1">
    <property type="nucleotide sequence ID" value="XM_003177594.1"/>
</dbReference>
<dbReference type="InParanoid" id="E5R2N2"/>
<dbReference type="HOGENOM" id="CLU_1959047_0_0_1"/>
<keyword evidence="3" id="KW-1185">Reference proteome</keyword>
<accession>E5R2N2</accession>
<name>E5R2N2_ARTGP</name>
<dbReference type="VEuPathDB" id="FungiDB:MGYG_08946"/>
<proteinExistence type="predicted"/>
<dbReference type="Proteomes" id="UP000002669">
    <property type="component" value="Unassembled WGS sequence"/>
</dbReference>
<sequence>MTLFKHSSPPTPPPPPASQSSDWYFIAVSQGAHTQQRQNQGSRFWGRNALSERSHSVLAPSNDLHRLLISQSHAMLTVFLVNSGYHTTTINQTPALEYDEESSRLARGMNAYTLLFQLFHAACLPSSS</sequence>
<evidence type="ECO:0000313" key="2">
    <source>
        <dbReference type="EMBL" id="EFQ98690.1"/>
    </source>
</evidence>
<dbReference type="AlphaFoldDB" id="E5R2N2"/>
<dbReference type="EMBL" id="DS989822">
    <property type="protein sequence ID" value="EFQ98690.1"/>
    <property type="molecule type" value="Genomic_DNA"/>
</dbReference>
<feature type="region of interest" description="Disordered" evidence="1">
    <location>
        <begin position="1"/>
        <end position="21"/>
    </location>
</feature>
<dbReference type="GeneID" id="10032977"/>
<evidence type="ECO:0000256" key="1">
    <source>
        <dbReference type="SAM" id="MobiDB-lite"/>
    </source>
</evidence>
<reference evidence="3" key="1">
    <citation type="journal article" date="2012" name="MBio">
        <title>Comparative genome analysis of Trichophyton rubrum and related dermatophytes reveals candidate genes involved in infection.</title>
        <authorList>
            <person name="Martinez D.A."/>
            <person name="Oliver B.G."/>
            <person name="Graeser Y."/>
            <person name="Goldberg J.M."/>
            <person name="Li W."/>
            <person name="Martinez-Rossi N.M."/>
            <person name="Monod M."/>
            <person name="Shelest E."/>
            <person name="Barton R.C."/>
            <person name="Birch E."/>
            <person name="Brakhage A.A."/>
            <person name="Chen Z."/>
            <person name="Gurr S.J."/>
            <person name="Heiman D."/>
            <person name="Heitman J."/>
            <person name="Kosti I."/>
            <person name="Rossi A."/>
            <person name="Saif S."/>
            <person name="Samalova M."/>
            <person name="Saunders C.W."/>
            <person name="Shea T."/>
            <person name="Summerbell R.C."/>
            <person name="Xu J."/>
            <person name="Young S."/>
            <person name="Zeng Q."/>
            <person name="Birren B.W."/>
            <person name="Cuomo C.A."/>
            <person name="White T.C."/>
        </authorList>
    </citation>
    <scope>NUCLEOTIDE SEQUENCE [LARGE SCALE GENOMIC DNA]</scope>
    <source>
        <strain evidence="3">ATCC MYA-4604 / CBS 118893</strain>
    </source>
</reference>
<organism evidence="3">
    <name type="scientific">Arthroderma gypseum (strain ATCC MYA-4604 / CBS 118893)</name>
    <name type="common">Microsporum gypseum</name>
    <dbReference type="NCBI Taxonomy" id="535722"/>
    <lineage>
        <taxon>Eukaryota</taxon>
        <taxon>Fungi</taxon>
        <taxon>Dikarya</taxon>
        <taxon>Ascomycota</taxon>
        <taxon>Pezizomycotina</taxon>
        <taxon>Eurotiomycetes</taxon>
        <taxon>Eurotiomycetidae</taxon>
        <taxon>Onygenales</taxon>
        <taxon>Arthrodermataceae</taxon>
        <taxon>Nannizzia</taxon>
    </lineage>
</organism>
<protein>
    <submittedName>
        <fullName evidence="2">Uncharacterized protein</fullName>
    </submittedName>
</protein>
<evidence type="ECO:0000313" key="3">
    <source>
        <dbReference type="Proteomes" id="UP000002669"/>
    </source>
</evidence>